<feature type="region of interest" description="Disordered" evidence="1">
    <location>
        <begin position="218"/>
        <end position="303"/>
    </location>
</feature>
<gene>
    <name evidence="2" type="ORF">FOL47_000309</name>
</gene>
<name>A0A7J6MNR8_PERCH</name>
<proteinExistence type="predicted"/>
<feature type="compositionally biased region" description="Low complexity" evidence="1">
    <location>
        <begin position="737"/>
        <end position="755"/>
    </location>
</feature>
<feature type="compositionally biased region" description="Basic and acidic residues" evidence="1">
    <location>
        <begin position="436"/>
        <end position="447"/>
    </location>
</feature>
<dbReference type="Proteomes" id="UP000591131">
    <property type="component" value="Unassembled WGS sequence"/>
</dbReference>
<feature type="region of interest" description="Disordered" evidence="1">
    <location>
        <begin position="704"/>
        <end position="807"/>
    </location>
</feature>
<feature type="region of interest" description="Disordered" evidence="1">
    <location>
        <begin position="652"/>
        <end position="682"/>
    </location>
</feature>
<evidence type="ECO:0000313" key="3">
    <source>
        <dbReference type="Proteomes" id="UP000591131"/>
    </source>
</evidence>
<sequence length="835" mass="89999">MSDIVDVAELELLVAAQERTLQGQEAAGLSLDHVRRQLQKARPQSSTIKWRRFLEDTLIENGKKIKERQSRTPPSPSIEMSDPGIELAPSEAATTRLHDPTLKSTPKPEASSGVVLPSGQPLVINVQAPPPAPSPPGNLNGTGELTLLQTAELEVLRRALLGGAQSLLTAAPPRDATEAAAKTDREERLEKQVEELGHLARTQQRLLEQLMARIQEMSEDQHKLRHGHRHRHARRHGRRRGDDDDANSHSQGSDSGGEDSPDSLRPSSPVRDLIDYDEIPLPTQRRVDRPADPDESPPLKQNLPAKVVYRNNSMEMSIPSSSRFLTLNERCTQLTGGTAAAAAAGNTSEFEESPAVGKSEAVKEESTDQLISLDPEGSEATPGGTSDGTPPLTGSLDRIPEEEGSPDDDDNGAGLGFHSPTKIVVNPGRKTPSFKFTDETSEVRDSDDISEVQLHAASCSSSLGDPWTANFGSGLERGSRSTLEELIAEGESLLMSSGEQKAHANLVRATPVFGSGRSSASISIEMRNPHRRSGCGLLGDQVKTEDDEELLSLVLQARRSLGLEKNPVDDDVITNERALQSAAAAGLSNGCLSGGNHGRAERKQLTARMPVSAVSLDDKENDGGGSANLSVPGRDSGENNVLVLAAWRPPQDTRLGARSTSEAPKAPVQVDDESLLRLQGSPSPVWEEPYALVANEQLAITDKEPVLSSPSMESIPAKSPDYLTGDEFPFGNPRNEPTPGSSPSSSGFTTIESSSRYTHVVALRPRQEGSSKSPARYSGHPRRFRDLASARKSQHEASVHSRTSAEWSRVMENRLKHAKEEWAMIAGRSSPVDST</sequence>
<feature type="region of interest" description="Disordered" evidence="1">
    <location>
        <begin position="343"/>
        <end position="447"/>
    </location>
</feature>
<feature type="compositionally biased region" description="Basic and acidic residues" evidence="1">
    <location>
        <begin position="784"/>
        <end position="799"/>
    </location>
</feature>
<dbReference type="OrthoDB" id="10610052at2759"/>
<accession>A0A7J6MNR8</accession>
<keyword evidence="3" id="KW-1185">Reference proteome</keyword>
<comment type="caution">
    <text evidence="2">The sequence shown here is derived from an EMBL/GenBank/DDBJ whole genome shotgun (WGS) entry which is preliminary data.</text>
</comment>
<dbReference type="EMBL" id="JAAPAO010000104">
    <property type="protein sequence ID" value="KAF4672621.1"/>
    <property type="molecule type" value="Genomic_DNA"/>
</dbReference>
<feature type="region of interest" description="Disordered" evidence="1">
    <location>
        <begin position="64"/>
        <end position="84"/>
    </location>
</feature>
<dbReference type="AlphaFoldDB" id="A0A7J6MNR8"/>
<feature type="compositionally biased region" description="Basic residues" evidence="1">
    <location>
        <begin position="223"/>
        <end position="239"/>
    </location>
</feature>
<feature type="compositionally biased region" description="Acidic residues" evidence="1">
    <location>
        <begin position="400"/>
        <end position="411"/>
    </location>
</feature>
<feature type="region of interest" description="Disordered" evidence="1">
    <location>
        <begin position="614"/>
        <end position="635"/>
    </location>
</feature>
<organism evidence="2 3">
    <name type="scientific">Perkinsus chesapeaki</name>
    <name type="common">Clam parasite</name>
    <name type="synonym">Perkinsus andrewsi</name>
    <dbReference type="NCBI Taxonomy" id="330153"/>
    <lineage>
        <taxon>Eukaryota</taxon>
        <taxon>Sar</taxon>
        <taxon>Alveolata</taxon>
        <taxon>Perkinsozoa</taxon>
        <taxon>Perkinsea</taxon>
        <taxon>Perkinsida</taxon>
        <taxon>Perkinsidae</taxon>
        <taxon>Perkinsus</taxon>
    </lineage>
</organism>
<evidence type="ECO:0000256" key="1">
    <source>
        <dbReference type="SAM" id="MobiDB-lite"/>
    </source>
</evidence>
<protein>
    <submittedName>
        <fullName evidence="2">Uncharacterized protein</fullName>
    </submittedName>
</protein>
<evidence type="ECO:0000313" key="2">
    <source>
        <dbReference type="EMBL" id="KAF4672621.1"/>
    </source>
</evidence>
<reference evidence="2 3" key="1">
    <citation type="submission" date="2020-04" db="EMBL/GenBank/DDBJ databases">
        <title>Perkinsus chesapeaki whole genome sequence.</title>
        <authorList>
            <person name="Bogema D.R."/>
        </authorList>
    </citation>
    <scope>NUCLEOTIDE SEQUENCE [LARGE SCALE GENOMIC DNA]</scope>
    <source>
        <strain evidence="2">ATCC PRA-425</strain>
    </source>
</reference>